<protein>
    <submittedName>
        <fullName evidence="12">M10 family metallopeptidase C-terminal domain-containing protein</fullName>
    </submittedName>
</protein>
<name>A0ABW7DC02_9PSED</name>
<keyword evidence="13" id="KW-1185">Reference proteome</keyword>
<dbReference type="InterPro" id="IPR034033">
    <property type="entry name" value="Serralysin-like"/>
</dbReference>
<dbReference type="EMBL" id="JBIEIL010000006">
    <property type="protein sequence ID" value="MFG6205597.1"/>
    <property type="molecule type" value="Genomic_DNA"/>
</dbReference>
<keyword evidence="4" id="KW-0964">Secreted</keyword>
<evidence type="ECO:0000256" key="10">
    <source>
        <dbReference type="ARBA" id="ARBA00022837"/>
    </source>
</evidence>
<evidence type="ECO:0000256" key="9">
    <source>
        <dbReference type="ARBA" id="ARBA00022833"/>
    </source>
</evidence>
<keyword evidence="10" id="KW-0106">Calcium</keyword>
<dbReference type="InterPro" id="IPR001343">
    <property type="entry name" value="Hemolysn_Ca-bd"/>
</dbReference>
<dbReference type="SMART" id="SM00235">
    <property type="entry name" value="ZnMc"/>
    <property type="match status" value="1"/>
</dbReference>
<dbReference type="SUPFAM" id="SSF51120">
    <property type="entry name" value="beta-Roll"/>
    <property type="match status" value="10"/>
</dbReference>
<evidence type="ECO:0000256" key="7">
    <source>
        <dbReference type="ARBA" id="ARBA00022737"/>
    </source>
</evidence>
<organism evidence="12 13">
    <name type="scientific">Pseudomonas retamae</name>
    <dbReference type="NCBI Taxonomy" id="702110"/>
    <lineage>
        <taxon>Bacteria</taxon>
        <taxon>Pseudomonadati</taxon>
        <taxon>Pseudomonadota</taxon>
        <taxon>Gammaproteobacteria</taxon>
        <taxon>Pseudomonadales</taxon>
        <taxon>Pseudomonadaceae</taxon>
        <taxon>Pseudomonas</taxon>
    </lineage>
</organism>
<dbReference type="Pfam" id="PF08548">
    <property type="entry name" value="Peptidase_M10_C"/>
    <property type="match status" value="1"/>
</dbReference>
<dbReference type="InterPro" id="IPR050557">
    <property type="entry name" value="RTX_toxin/Mannuronan_C5-epim"/>
</dbReference>
<dbReference type="RefSeq" id="WP_394506827.1">
    <property type="nucleotide sequence ID" value="NZ_JBIEIL010000006.1"/>
</dbReference>
<comment type="subcellular location">
    <subcellularLocation>
        <location evidence="2">Secreted</location>
    </subcellularLocation>
</comment>
<keyword evidence="9" id="KW-0862">Zinc</keyword>
<dbReference type="InterPro" id="IPR013858">
    <property type="entry name" value="Peptidase_M10B_C"/>
</dbReference>
<evidence type="ECO:0000313" key="12">
    <source>
        <dbReference type="EMBL" id="MFG6205597.1"/>
    </source>
</evidence>
<dbReference type="CDD" id="cd04277">
    <property type="entry name" value="ZnMc_serralysin_like"/>
    <property type="match status" value="1"/>
</dbReference>
<dbReference type="InterPro" id="IPR011049">
    <property type="entry name" value="Serralysin-like_metalloprot_C"/>
</dbReference>
<feature type="domain" description="Peptidase metallopeptidase" evidence="11">
    <location>
        <begin position="42"/>
        <end position="220"/>
    </location>
</feature>
<evidence type="ECO:0000256" key="6">
    <source>
        <dbReference type="ARBA" id="ARBA00022723"/>
    </source>
</evidence>
<dbReference type="Gene3D" id="2.150.10.10">
    <property type="entry name" value="Serralysin-like metalloprotease, C-terminal"/>
    <property type="match status" value="9"/>
</dbReference>
<dbReference type="SUPFAM" id="SSF55486">
    <property type="entry name" value="Metalloproteases ('zincins'), catalytic domain"/>
    <property type="match status" value="1"/>
</dbReference>
<dbReference type="InterPro" id="IPR024079">
    <property type="entry name" value="MetalloPept_cat_dom_sf"/>
</dbReference>
<dbReference type="Pfam" id="PF00413">
    <property type="entry name" value="Peptidase_M10"/>
    <property type="match status" value="1"/>
</dbReference>
<keyword evidence="7" id="KW-0677">Repeat</keyword>
<dbReference type="Proteomes" id="UP001605918">
    <property type="component" value="Unassembled WGS sequence"/>
</dbReference>
<dbReference type="PANTHER" id="PTHR38340">
    <property type="entry name" value="S-LAYER PROTEIN"/>
    <property type="match status" value="1"/>
</dbReference>
<evidence type="ECO:0000313" key="13">
    <source>
        <dbReference type="Proteomes" id="UP001605918"/>
    </source>
</evidence>
<accession>A0ABW7DC02</accession>
<dbReference type="InterPro" id="IPR001818">
    <property type="entry name" value="Pept_M10_metallopeptidase"/>
</dbReference>
<gene>
    <name evidence="12" type="ORF">ACGSLL_14610</name>
</gene>
<reference evidence="12 13" key="1">
    <citation type="submission" date="2024-10" db="EMBL/GenBank/DDBJ databases">
        <title>Whole genome of Pseudomonas sp Strain RB5.</title>
        <authorList>
            <person name="Selami N."/>
        </authorList>
    </citation>
    <scope>NUCLEOTIDE SEQUENCE [LARGE SCALE GENOMIC DNA]</scope>
    <source>
        <strain evidence="12 13">RB5</strain>
    </source>
</reference>
<evidence type="ECO:0000256" key="4">
    <source>
        <dbReference type="ARBA" id="ARBA00022525"/>
    </source>
</evidence>
<comment type="cofactor">
    <cofactor evidence="1">
        <name>Ca(2+)</name>
        <dbReference type="ChEBI" id="CHEBI:29108"/>
    </cofactor>
</comment>
<dbReference type="Gene3D" id="3.40.390.10">
    <property type="entry name" value="Collagenase (Catalytic Domain)"/>
    <property type="match status" value="1"/>
</dbReference>
<dbReference type="PANTHER" id="PTHR38340:SF1">
    <property type="entry name" value="S-LAYER PROTEIN"/>
    <property type="match status" value="1"/>
</dbReference>
<comment type="caution">
    <text evidence="12">The sequence shown here is derived from an EMBL/GenBank/DDBJ whole genome shotgun (WGS) entry which is preliminary data.</text>
</comment>
<evidence type="ECO:0000256" key="2">
    <source>
        <dbReference type="ARBA" id="ARBA00004613"/>
    </source>
</evidence>
<dbReference type="InterPro" id="IPR006026">
    <property type="entry name" value="Peptidase_Metallo"/>
</dbReference>
<keyword evidence="6" id="KW-0479">Metal-binding</keyword>
<keyword evidence="8" id="KW-0378">Hydrolase</keyword>
<evidence type="ECO:0000256" key="3">
    <source>
        <dbReference type="ARBA" id="ARBA00009490"/>
    </source>
</evidence>
<dbReference type="Pfam" id="PF00353">
    <property type="entry name" value="HemolysinCabind"/>
    <property type="match status" value="13"/>
</dbReference>
<evidence type="ECO:0000259" key="11">
    <source>
        <dbReference type="SMART" id="SM00235"/>
    </source>
</evidence>
<dbReference type="PRINTS" id="PR00313">
    <property type="entry name" value="CABNDNGRPT"/>
</dbReference>
<evidence type="ECO:0000256" key="5">
    <source>
        <dbReference type="ARBA" id="ARBA00022670"/>
    </source>
</evidence>
<comment type="similarity">
    <text evidence="3">Belongs to the peptidase M10B family.</text>
</comment>
<evidence type="ECO:0000256" key="8">
    <source>
        <dbReference type="ARBA" id="ARBA00022801"/>
    </source>
</evidence>
<proteinExistence type="inferred from homology"/>
<evidence type="ECO:0000256" key="1">
    <source>
        <dbReference type="ARBA" id="ARBA00001913"/>
    </source>
</evidence>
<keyword evidence="5" id="KW-0645">Protease</keyword>
<sequence length="1466" mass="151455">MPRPTGYTNAWTVSLTGVAPVDSLISGYKWESTQWYSPSAVTSLTYSFIVPGVSVFAPNYSYDNEPKAAYALTDTQKAAAIGALNSWAAVANITFQLTGESSTSVGDLRFGGYALLDDDAAAWAYTPSEKPNGGDIWIGPNTSQPFPDKGTYDFMTFIHEIGHAIGLKHSFAPSATNAVTLDPAVDDVGFTVMSYNNNYSYLPTTPMVLDILAIQTLYGANNQWMTGNNVYSWAPTQSVFETIWDAGGVDTIDASNQLAAVSLNLNEGHYSKIGQAFTDQGGNAFNQGLAIAYGAKIENATGSAFNDTLIGNALDNTLIGGAGADYMEGGAGNDSYVVDNVGDVVIEQGPSASDIDSVYSYIDYTLGATLENLNLVGNAVNATGNALNNILRGTDGNNVLDGGAGADVMIGGQGNDIYIVDNSADVISETSALANEIDTVRASANYALSANLENLYLTGTGNIYGIGNAQNNLLVGNDGNNQLVGGAGLDTMIGGKGDDAYGIDQVGELALVQESANEGTDLLVIEYSATAQANIIDLNQTSLLNIEDVAITGAGGFTVYGNASRNTLTGNSGDNTLNGGLGADIMIGGAGNDSYVVDNIGDVVIDQGPSVSEVDSVYSYIDYALGTNLENLNLVGNALNATGNSLNNILRGTDNDNRLIGGAGLDTMIGGKGNDTYGLDQAGELALVQELANEGIDTLLIGYNATAQSNIVDLNLNSLQHFENVQLTGAGGFTVYGNALSNTLTGNSDDNTLNGGAGADTLIGGAGNDSYVIDNVGDVVIEQGPLATDLDSVYSYIDYRLGANLENLNLVGGALNATGNSLNNILRGTDGNNVLDGGVGADLMIGGKGNDTYIVDNVGDVISETSYQQGEIDTVLASVNYSLSANLENLTLTGIGNIYAIGNEQANVLIGNDGNNQLVGGAGTDTLIGGKGDDAYGIDEERELDLVQELANEGNDTLVIEYQPLSSLGSTVDLNRASLQNIENVALTGSGVFTVYGNALNNTLTGNAGDNTLNGGLGADTLIGGAGNDSYVVDNVGDVIIERGPLATDLDSVYSYIDYTLGDNLENLNLVGSALSATGNSLNNILRGTDGNNILNGGAGADVMIGGAGDDVYIVDNVLDVVTESFRWDGIDTVRASVNYSLSDYVDNLTLTGSNNIYAIGNDQNNVLTGNDADNQLVGGAGIDTMIGGKGNDAYDIDQVSELDLVQELSNEGTDLLVIQYSTSARNKIIDLNQTSLSNIEDVAIVGTGGFTVYGNALNNTLTGNNDDNTLNGGAGADVLIGGAGNDSYVIDNLGDVVIEQANSTSGFDSVYSYIDYRLGDNLEALNLVGSAVSATGNSLNNILRGNAGNNILDGGAGADVLLGDTGADTFVFRAVNEMGIGANRDVISDFSSLQGDKIDLTKFDANLLTAGFNGFSFIGAADFTGAGQLRFVDHVLSGNVSGNAGADFEIQLVGVNSFSTNDLVA</sequence>